<keyword evidence="3" id="KW-1185">Reference proteome</keyword>
<dbReference type="PANTHER" id="PTHR47027:SF20">
    <property type="entry name" value="REVERSE TRANSCRIPTASE-LIKE PROTEIN WITH RNA-DIRECTED DNA POLYMERASE DOMAIN"/>
    <property type="match status" value="1"/>
</dbReference>
<dbReference type="OrthoDB" id="409242at2759"/>
<dbReference type="AlphaFoldDB" id="A0A813DGT7"/>
<sequence>MLPKPGDATQPSNWRPIAILKITYKLFSRLLYQRLRDRLETHQTYDQVGFRPDCSVDDAFIVFDAVCGRALEWNLDLWFASLDLRKAFDRIRYDALFDALRGQGVDDHHLALVAALYSHQTGSILGSNDVFDIERGVKQGDIASPLFFNAGLELALGRWKARLSDHGVALDTGERLTNIRYADDLMLYATSLDQLCQMMTLLSEELSRVGLDLNMTKTKILTTCKLEEVLYVDLAGGMVEVLFEEASHKYLGRKLGGNLKKRSATEFANRRCCAWAKFNLP</sequence>
<comment type="caution">
    <text evidence="2">The sequence shown here is derived from an EMBL/GenBank/DDBJ whole genome shotgun (WGS) entry which is preliminary data.</text>
</comment>
<name>A0A813DGT7_POLGL</name>
<dbReference type="InterPro" id="IPR043128">
    <property type="entry name" value="Rev_trsase/Diguanyl_cyclase"/>
</dbReference>
<dbReference type="Gene3D" id="3.30.70.270">
    <property type="match status" value="1"/>
</dbReference>
<dbReference type="EMBL" id="CAJNNV010001502">
    <property type="protein sequence ID" value="CAE8585202.1"/>
    <property type="molecule type" value="Genomic_DNA"/>
</dbReference>
<proteinExistence type="predicted"/>
<dbReference type="Proteomes" id="UP000654075">
    <property type="component" value="Unassembled WGS sequence"/>
</dbReference>
<accession>A0A813DGT7</accession>
<dbReference type="SUPFAM" id="SSF56672">
    <property type="entry name" value="DNA/RNA polymerases"/>
    <property type="match status" value="1"/>
</dbReference>
<protein>
    <recommendedName>
        <fullName evidence="1">Reverse transcriptase domain-containing protein</fullName>
    </recommendedName>
</protein>
<dbReference type="InterPro" id="IPR000477">
    <property type="entry name" value="RT_dom"/>
</dbReference>
<reference evidence="2" key="1">
    <citation type="submission" date="2021-02" db="EMBL/GenBank/DDBJ databases">
        <authorList>
            <person name="Dougan E. K."/>
            <person name="Rhodes N."/>
            <person name="Thang M."/>
            <person name="Chan C."/>
        </authorList>
    </citation>
    <scope>NUCLEOTIDE SEQUENCE</scope>
</reference>
<dbReference type="OMA" id="FANRRCC"/>
<evidence type="ECO:0000259" key="1">
    <source>
        <dbReference type="PROSITE" id="PS50878"/>
    </source>
</evidence>
<dbReference type="InterPro" id="IPR043502">
    <property type="entry name" value="DNA/RNA_pol_sf"/>
</dbReference>
<dbReference type="Pfam" id="PF00078">
    <property type="entry name" value="RVT_1"/>
    <property type="match status" value="1"/>
</dbReference>
<dbReference type="CDD" id="cd01650">
    <property type="entry name" value="RT_nLTR_like"/>
    <property type="match status" value="1"/>
</dbReference>
<feature type="domain" description="Reverse transcriptase" evidence="1">
    <location>
        <begin position="1"/>
        <end position="255"/>
    </location>
</feature>
<organism evidence="2 3">
    <name type="scientific">Polarella glacialis</name>
    <name type="common">Dinoflagellate</name>
    <dbReference type="NCBI Taxonomy" id="89957"/>
    <lineage>
        <taxon>Eukaryota</taxon>
        <taxon>Sar</taxon>
        <taxon>Alveolata</taxon>
        <taxon>Dinophyceae</taxon>
        <taxon>Suessiales</taxon>
        <taxon>Suessiaceae</taxon>
        <taxon>Polarella</taxon>
    </lineage>
</organism>
<dbReference type="PROSITE" id="PS50878">
    <property type="entry name" value="RT_POL"/>
    <property type="match status" value="1"/>
</dbReference>
<evidence type="ECO:0000313" key="3">
    <source>
        <dbReference type="Proteomes" id="UP000654075"/>
    </source>
</evidence>
<dbReference type="PANTHER" id="PTHR47027">
    <property type="entry name" value="REVERSE TRANSCRIPTASE DOMAIN-CONTAINING PROTEIN"/>
    <property type="match status" value="1"/>
</dbReference>
<gene>
    <name evidence="2" type="ORF">PGLA1383_LOCUS4115</name>
</gene>
<evidence type="ECO:0000313" key="2">
    <source>
        <dbReference type="EMBL" id="CAE8585202.1"/>
    </source>
</evidence>